<evidence type="ECO:0000313" key="1">
    <source>
        <dbReference type="EMBL" id="KAK9299751.1"/>
    </source>
</evidence>
<reference evidence="1 2" key="1">
    <citation type="submission" date="2024-05" db="EMBL/GenBank/DDBJ databases">
        <title>The nuclear and mitochondrial genome assemblies of Tetragonisca angustula (Apidae: Meliponini), a tiny yet remarkable pollinator in the Neotropics.</title>
        <authorList>
            <person name="Ferrari R."/>
            <person name="Ricardo P.C."/>
            <person name="Dias F.C."/>
            <person name="Araujo N.S."/>
            <person name="Soares D.O."/>
            <person name="Zhou Q.-S."/>
            <person name="Zhu C.-D."/>
            <person name="Coutinho L."/>
            <person name="Airas M.C."/>
            <person name="Batista T.M."/>
        </authorList>
    </citation>
    <scope>NUCLEOTIDE SEQUENCE [LARGE SCALE GENOMIC DNA]</scope>
    <source>
        <strain evidence="1">ASF017062</strain>
        <tissue evidence="1">Abdomen</tissue>
    </source>
</reference>
<protein>
    <submittedName>
        <fullName evidence="1">Uncharacterized protein</fullName>
    </submittedName>
</protein>
<dbReference type="AlphaFoldDB" id="A0AAW0ZQC5"/>
<name>A0AAW0ZQC5_9HYME</name>
<keyword evidence="2" id="KW-1185">Reference proteome</keyword>
<sequence length="68" mass="7262">MISGTIAAFGKADGNEILGNKRKLRGSVLSLDYCMTGDVIEFVKGFLEASSAEATKRPVLIEIGLTEE</sequence>
<dbReference type="EMBL" id="JAWNGG020000143">
    <property type="protein sequence ID" value="KAK9299751.1"/>
    <property type="molecule type" value="Genomic_DNA"/>
</dbReference>
<evidence type="ECO:0000313" key="2">
    <source>
        <dbReference type="Proteomes" id="UP001432146"/>
    </source>
</evidence>
<proteinExistence type="predicted"/>
<accession>A0AAW0ZQC5</accession>
<organism evidence="1 2">
    <name type="scientific">Tetragonisca angustula</name>
    <dbReference type="NCBI Taxonomy" id="166442"/>
    <lineage>
        <taxon>Eukaryota</taxon>
        <taxon>Metazoa</taxon>
        <taxon>Ecdysozoa</taxon>
        <taxon>Arthropoda</taxon>
        <taxon>Hexapoda</taxon>
        <taxon>Insecta</taxon>
        <taxon>Pterygota</taxon>
        <taxon>Neoptera</taxon>
        <taxon>Endopterygota</taxon>
        <taxon>Hymenoptera</taxon>
        <taxon>Apocrita</taxon>
        <taxon>Aculeata</taxon>
        <taxon>Apoidea</taxon>
        <taxon>Anthophila</taxon>
        <taxon>Apidae</taxon>
        <taxon>Tetragonisca</taxon>
    </lineage>
</organism>
<dbReference type="Proteomes" id="UP001432146">
    <property type="component" value="Unassembled WGS sequence"/>
</dbReference>
<comment type="caution">
    <text evidence="1">The sequence shown here is derived from an EMBL/GenBank/DDBJ whole genome shotgun (WGS) entry which is preliminary data.</text>
</comment>
<gene>
    <name evidence="1" type="ORF">QLX08_007322</name>
</gene>